<sequence>MTLSFFSGRKRTARTHPQLQPVTVPVNVTVTEREAKQEGVDWAAPDAETVAHIGAHLPNRPVSANLRAARFAAVLDRQAAFLADRTGTVEPPERWEVVDACRFAAEHIRDGVVIA</sequence>
<organism evidence="1 2">
    <name type="scientific">Frateuria terrea</name>
    <dbReference type="NCBI Taxonomy" id="529704"/>
    <lineage>
        <taxon>Bacteria</taxon>
        <taxon>Pseudomonadati</taxon>
        <taxon>Pseudomonadota</taxon>
        <taxon>Gammaproteobacteria</taxon>
        <taxon>Lysobacterales</taxon>
        <taxon>Rhodanobacteraceae</taxon>
        <taxon>Frateuria</taxon>
    </lineage>
</organism>
<reference evidence="1 2" key="1">
    <citation type="submission" date="2016-10" db="EMBL/GenBank/DDBJ databases">
        <authorList>
            <person name="de Groot N.N."/>
        </authorList>
    </citation>
    <scope>NUCLEOTIDE SEQUENCE [LARGE SCALE GENOMIC DNA]</scope>
    <source>
        <strain evidence="1 2">DSM 26515</strain>
    </source>
</reference>
<evidence type="ECO:0000313" key="1">
    <source>
        <dbReference type="EMBL" id="SEJ55231.1"/>
    </source>
</evidence>
<dbReference type="EMBL" id="FNYC01000012">
    <property type="protein sequence ID" value="SEJ55231.1"/>
    <property type="molecule type" value="Genomic_DNA"/>
</dbReference>
<proteinExistence type="predicted"/>
<evidence type="ECO:0000313" key="2">
    <source>
        <dbReference type="Proteomes" id="UP000199420"/>
    </source>
</evidence>
<dbReference type="Proteomes" id="UP000199420">
    <property type="component" value="Unassembled WGS sequence"/>
</dbReference>
<dbReference type="STRING" id="529704.SAMN02927913_2201"/>
<dbReference type="AlphaFoldDB" id="A0A1H6ZPD0"/>
<dbReference type="RefSeq" id="WP_091336843.1">
    <property type="nucleotide sequence ID" value="NZ_FNYC01000012.1"/>
</dbReference>
<protein>
    <submittedName>
        <fullName evidence="1">Uncharacterized protein</fullName>
    </submittedName>
</protein>
<accession>A0A1H6ZPD0</accession>
<keyword evidence="2" id="KW-1185">Reference proteome</keyword>
<name>A0A1H6ZPD0_9GAMM</name>
<gene>
    <name evidence="1" type="ORF">SAMN04487997_0189</name>
</gene>